<evidence type="ECO:0000256" key="3">
    <source>
        <dbReference type="ARBA" id="ARBA00022842"/>
    </source>
</evidence>
<dbReference type="SUPFAM" id="SSF51649">
    <property type="entry name" value="RuBisCo, C-terminal domain"/>
    <property type="match status" value="1"/>
</dbReference>
<protein>
    <submittedName>
        <fullName evidence="7">Ribulose-bisphosphate carboxylase large subunit family protein</fullName>
    </submittedName>
</protein>
<comment type="cofactor">
    <cofactor evidence="1">
        <name>Mg(2+)</name>
        <dbReference type="ChEBI" id="CHEBI:18420"/>
    </cofactor>
</comment>
<dbReference type="PANTHER" id="PTHR42704">
    <property type="entry name" value="RIBULOSE BISPHOSPHATE CARBOXYLASE"/>
    <property type="match status" value="1"/>
</dbReference>
<dbReference type="CDD" id="cd08207">
    <property type="entry name" value="RLP_NonPhot"/>
    <property type="match status" value="1"/>
</dbReference>
<dbReference type="KEGG" id="lacs:H4075_05770"/>
<dbReference type="Gene3D" id="3.20.20.110">
    <property type="entry name" value="Ribulose bisphosphate carboxylase, large subunit, C-terminal domain"/>
    <property type="match status" value="1"/>
</dbReference>
<organism evidence="7 8">
    <name type="scientific">Lacibacter sediminis</name>
    <dbReference type="NCBI Taxonomy" id="2760713"/>
    <lineage>
        <taxon>Bacteria</taxon>
        <taxon>Pseudomonadati</taxon>
        <taxon>Bacteroidota</taxon>
        <taxon>Chitinophagia</taxon>
        <taxon>Chitinophagales</taxon>
        <taxon>Chitinophagaceae</taxon>
        <taxon>Lacibacter</taxon>
    </lineage>
</organism>
<dbReference type="GO" id="GO:0000287">
    <property type="term" value="F:magnesium ion binding"/>
    <property type="evidence" value="ECO:0007669"/>
    <property type="project" value="InterPro"/>
</dbReference>
<reference evidence="8" key="1">
    <citation type="submission" date="2020-08" db="EMBL/GenBank/DDBJ databases">
        <title>Lacibacter sp. S13-6-6 genome sequencing.</title>
        <authorList>
            <person name="Jin L."/>
        </authorList>
    </citation>
    <scope>NUCLEOTIDE SEQUENCE [LARGE SCALE GENOMIC DNA]</scope>
    <source>
        <strain evidence="8">S13-6-6</strain>
    </source>
</reference>
<evidence type="ECO:0000259" key="5">
    <source>
        <dbReference type="Pfam" id="PF00016"/>
    </source>
</evidence>
<sequence>MENNKNIGGLQSPSFGGVGEAITATYYIETPYAPEKAAAVLAGEQSSGTFVAVPGETEELKQRFAARVESVEVLETVNEPAIPGATSKDGKYHRAIVKVSWSIENFGTNLPVMVSTLQGNLYEITQFTGLKLMDIELPASFSDQFKGPAFGIEGCRQLTGVQGRPLIGTIIKPSIGLTPDQTAAMVKTLAEAGIDFVKDDELLSSSGNSSFNDRVDAVMKVINAHADKTGKKVMYAFNISGEVDEMLQRYEKIVNSGGTCAMISINSVGLAGAKRIMDQRQLAIHAHRNGWGMMTRHPLLGIDYKAYQKVWRLAGADQMHVNGIQNKFWESDDSVVASIEACLTKMFDHKTVLPVVSSGQWGGQAFETYRRTKTVDLLYMAGGGIMAHPMGAAAGVVALQQAWKAAVDGLTLEEAAKQYKEFAAAVEKFGKK</sequence>
<dbReference type="Pfam" id="PF00016">
    <property type="entry name" value="RuBisCO_large"/>
    <property type="match status" value="1"/>
</dbReference>
<dbReference type="PANTHER" id="PTHR42704:SF17">
    <property type="entry name" value="RIBULOSE BISPHOSPHATE CARBOXYLASE LARGE CHAIN"/>
    <property type="match status" value="1"/>
</dbReference>
<dbReference type="Gene3D" id="3.30.70.150">
    <property type="entry name" value="RuBisCO large subunit, N-terminal domain"/>
    <property type="match status" value="1"/>
</dbReference>
<keyword evidence="8" id="KW-1185">Reference proteome</keyword>
<comment type="similarity">
    <text evidence="4">Belongs to the RuBisCO large chain family.</text>
</comment>
<dbReference type="InterPro" id="IPR036422">
    <property type="entry name" value="RuBisCO_lsu_N_sf"/>
</dbReference>
<dbReference type="Proteomes" id="UP000515344">
    <property type="component" value="Chromosome"/>
</dbReference>
<dbReference type="InterPro" id="IPR036376">
    <property type="entry name" value="RuBisCO_lsu_C_sf"/>
</dbReference>
<evidence type="ECO:0000313" key="8">
    <source>
        <dbReference type="Proteomes" id="UP000515344"/>
    </source>
</evidence>
<dbReference type="InterPro" id="IPR000685">
    <property type="entry name" value="RuBisCO_lsu_C"/>
</dbReference>
<dbReference type="GO" id="GO:0016984">
    <property type="term" value="F:ribulose-bisphosphate carboxylase activity"/>
    <property type="evidence" value="ECO:0007669"/>
    <property type="project" value="InterPro"/>
</dbReference>
<evidence type="ECO:0000256" key="4">
    <source>
        <dbReference type="RuleBase" id="RU003834"/>
    </source>
</evidence>
<dbReference type="EMBL" id="CP060007">
    <property type="protein sequence ID" value="QNA45706.1"/>
    <property type="molecule type" value="Genomic_DNA"/>
</dbReference>
<dbReference type="AlphaFoldDB" id="A0A7G5XJQ3"/>
<keyword evidence="3" id="KW-0460">Magnesium</keyword>
<dbReference type="InterPro" id="IPR020878">
    <property type="entry name" value="RuBisCo_large_chain_AS"/>
</dbReference>
<feature type="domain" description="Ribulose bisphosphate carboxylase large subunit ferrodoxin-like N-terminal" evidence="6">
    <location>
        <begin position="21"/>
        <end position="140"/>
    </location>
</feature>
<accession>A0A7G5XJQ3</accession>
<keyword evidence="2" id="KW-0479">Metal-binding</keyword>
<evidence type="ECO:0000256" key="2">
    <source>
        <dbReference type="ARBA" id="ARBA00022723"/>
    </source>
</evidence>
<dbReference type="SFLD" id="SFLDG00301">
    <property type="entry name" value="RuBisCO-like_proteins"/>
    <property type="match status" value="1"/>
</dbReference>
<dbReference type="SUPFAM" id="SSF54966">
    <property type="entry name" value="RuBisCO, large subunit, small (N-terminal) domain"/>
    <property type="match status" value="1"/>
</dbReference>
<dbReference type="InterPro" id="IPR033966">
    <property type="entry name" value="RuBisCO"/>
</dbReference>
<proteinExistence type="inferred from homology"/>
<gene>
    <name evidence="7" type="ORF">H4075_05770</name>
</gene>
<dbReference type="RefSeq" id="WP_182804995.1">
    <property type="nucleotide sequence ID" value="NZ_CP060007.1"/>
</dbReference>
<evidence type="ECO:0000313" key="7">
    <source>
        <dbReference type="EMBL" id="QNA45706.1"/>
    </source>
</evidence>
<dbReference type="PROSITE" id="PS00157">
    <property type="entry name" value="RUBISCO_LARGE"/>
    <property type="match status" value="1"/>
</dbReference>
<dbReference type="SFLD" id="SFLDS00014">
    <property type="entry name" value="RuBisCO"/>
    <property type="match status" value="1"/>
</dbReference>
<evidence type="ECO:0000256" key="1">
    <source>
        <dbReference type="ARBA" id="ARBA00001946"/>
    </source>
</evidence>
<dbReference type="GO" id="GO:0015977">
    <property type="term" value="P:carbon fixation"/>
    <property type="evidence" value="ECO:0007669"/>
    <property type="project" value="InterPro"/>
</dbReference>
<dbReference type="Pfam" id="PF02788">
    <property type="entry name" value="RuBisCO_large_N"/>
    <property type="match status" value="1"/>
</dbReference>
<feature type="domain" description="Ribulose bisphosphate carboxylase large subunit C-terminal" evidence="5">
    <location>
        <begin position="151"/>
        <end position="429"/>
    </location>
</feature>
<name>A0A7G5XJQ3_9BACT</name>
<evidence type="ECO:0000259" key="6">
    <source>
        <dbReference type="Pfam" id="PF02788"/>
    </source>
</evidence>
<dbReference type="InterPro" id="IPR017443">
    <property type="entry name" value="RuBisCO_lsu_fd_N"/>
</dbReference>